<evidence type="ECO:0000313" key="1">
    <source>
        <dbReference type="EMBL" id="AOZ49392.1"/>
    </source>
</evidence>
<dbReference type="EMBL" id="CP017707">
    <property type="protein sequence ID" value="AOZ49392.1"/>
    <property type="molecule type" value="Genomic_DNA"/>
</dbReference>
<evidence type="ECO:0008006" key="3">
    <source>
        <dbReference type="Google" id="ProtNLM"/>
    </source>
</evidence>
<dbReference type="AlphaFoldDB" id="A0A1D9LDP2"/>
<reference evidence="1 2" key="1">
    <citation type="submission" date="2016-10" db="EMBL/GenBank/DDBJ databases">
        <title>Chromobacterium muskegensis sp. nov., an insecticidal bacterium isolated from Sphagnum bogs.</title>
        <authorList>
            <person name="Sparks M.E."/>
            <person name="Blackburn M.B."/>
            <person name="Gundersen-Rindal D.E."/>
            <person name="Mitchell A."/>
            <person name="Farrar R."/>
            <person name="Kuhar D."/>
        </authorList>
    </citation>
    <scope>NUCLEOTIDE SEQUENCE [LARGE SCALE GENOMIC DNA]</scope>
    <source>
        <strain evidence="1 2">21-1</strain>
    </source>
</reference>
<proteinExistence type="predicted"/>
<dbReference type="InterPro" id="IPR010064">
    <property type="entry name" value="HK97-gp10_tail"/>
</dbReference>
<dbReference type="RefSeq" id="WP_070978965.1">
    <property type="nucleotide sequence ID" value="NZ_CP017707.1"/>
</dbReference>
<evidence type="ECO:0000313" key="2">
    <source>
        <dbReference type="Proteomes" id="UP000178776"/>
    </source>
</evidence>
<dbReference type="NCBIfam" id="TIGR01725">
    <property type="entry name" value="phge_HK97_gp10"/>
    <property type="match status" value="1"/>
</dbReference>
<dbReference type="Proteomes" id="UP000178776">
    <property type="component" value="Chromosome"/>
</dbReference>
<dbReference type="STRING" id="1108595.BKX93_04855"/>
<sequence length="157" mass="17380">MATVEVHGLDLVMRHLDAVPRKLQRKILRRGLRKGAALVRDEARRRVRRRSGVLAKSITVASSRGSGQRGAVAYKVGLRSRAWYGRYLEYGHIKRGRGQKIAGGERRRAATREILKGAGQFVPPYPFMRPAADKLPRALDAVADEVRGALISGELSS</sequence>
<dbReference type="Pfam" id="PF04883">
    <property type="entry name" value="HK97-gp10_like"/>
    <property type="match status" value="1"/>
</dbReference>
<name>A0A1D9LDP2_9NEIS</name>
<protein>
    <recommendedName>
        <fullName evidence="3">HK97 gp10 family phage protein</fullName>
    </recommendedName>
</protein>
<organism evidence="1 2">
    <name type="scientific">Chromobacterium vaccinii</name>
    <dbReference type="NCBI Taxonomy" id="1108595"/>
    <lineage>
        <taxon>Bacteria</taxon>
        <taxon>Pseudomonadati</taxon>
        <taxon>Pseudomonadota</taxon>
        <taxon>Betaproteobacteria</taxon>
        <taxon>Neisseriales</taxon>
        <taxon>Chromobacteriaceae</taxon>
        <taxon>Chromobacterium</taxon>
    </lineage>
</organism>
<dbReference type="KEGG" id="cvc:BKX93_04855"/>
<gene>
    <name evidence="1" type="ORF">BKX93_04855</name>
</gene>
<accession>A0A1D9LDP2</accession>
<dbReference type="GeneID" id="68840537"/>